<sequence>MSSSPTEWPAGRRVLVTGSTRGIGRAVADRLAARGWCVAVHGRRPGPAEEVAAGLPGGPHQAVHGDVADPEQVRALTRVLFDRWRALDALVVNAGVHAAGLLGSVPDETVSRLFAVNAAGAAHTLQQGARLLRRGDRPAVVLTASLVGSAGAAGQTVYAASKAAVEGLTRAAAKELGPAGIRVNAVAPGFIRTDLLADLDEAGRQARADATPLRRLGEPREVADVVAFLLSPAASFVTGQVVGVDGGLTL</sequence>
<evidence type="ECO:0000256" key="2">
    <source>
        <dbReference type="ARBA" id="ARBA00023002"/>
    </source>
</evidence>
<dbReference type="PRINTS" id="PR00080">
    <property type="entry name" value="SDRFAMILY"/>
</dbReference>
<reference evidence="4 5" key="1">
    <citation type="journal article" date="2018" name="Int. J. Syst. Evol. Microbiol.">
        <title>Micromonospora globbae sp. nov., an endophytic actinomycete isolated from roots of Globba winitii C. H. Wright.</title>
        <authorList>
            <person name="Kuncharoen N."/>
            <person name="Pittayakhajonwut P."/>
            <person name="Tanasupawat S."/>
        </authorList>
    </citation>
    <scope>NUCLEOTIDE SEQUENCE [LARGE SCALE GENOMIC DNA]</scope>
    <source>
        <strain evidence="4 5">WPS1-2</strain>
    </source>
</reference>
<dbReference type="PANTHER" id="PTHR42760:SF133">
    <property type="entry name" value="3-OXOACYL-[ACYL-CARRIER-PROTEIN] REDUCTASE"/>
    <property type="match status" value="1"/>
</dbReference>
<dbReference type="Proteomes" id="UP000285744">
    <property type="component" value="Unassembled WGS sequence"/>
</dbReference>
<proteinExistence type="inferred from homology"/>
<dbReference type="SMART" id="SM00822">
    <property type="entry name" value="PKS_KR"/>
    <property type="match status" value="1"/>
</dbReference>
<dbReference type="PROSITE" id="PS00061">
    <property type="entry name" value="ADH_SHORT"/>
    <property type="match status" value="1"/>
</dbReference>
<dbReference type="OrthoDB" id="9804774at2"/>
<evidence type="ECO:0000313" key="4">
    <source>
        <dbReference type="EMBL" id="RKF27015.1"/>
    </source>
</evidence>
<dbReference type="PRINTS" id="PR00081">
    <property type="entry name" value="GDHRDH"/>
</dbReference>
<dbReference type="GO" id="GO:0016616">
    <property type="term" value="F:oxidoreductase activity, acting on the CH-OH group of donors, NAD or NADP as acceptor"/>
    <property type="evidence" value="ECO:0007669"/>
    <property type="project" value="UniProtKB-ARBA"/>
</dbReference>
<dbReference type="AlphaFoldDB" id="A0A420F1X9"/>
<organism evidence="4 5">
    <name type="scientific">Micromonospora globbae</name>
    <dbReference type="NCBI Taxonomy" id="1894969"/>
    <lineage>
        <taxon>Bacteria</taxon>
        <taxon>Bacillati</taxon>
        <taxon>Actinomycetota</taxon>
        <taxon>Actinomycetes</taxon>
        <taxon>Micromonosporales</taxon>
        <taxon>Micromonosporaceae</taxon>
        <taxon>Micromonospora</taxon>
    </lineage>
</organism>
<dbReference type="InterPro" id="IPR002347">
    <property type="entry name" value="SDR_fam"/>
</dbReference>
<comment type="similarity">
    <text evidence="1">Belongs to the short-chain dehydrogenases/reductases (SDR) family.</text>
</comment>
<evidence type="ECO:0000256" key="1">
    <source>
        <dbReference type="ARBA" id="ARBA00006484"/>
    </source>
</evidence>
<dbReference type="SUPFAM" id="SSF51735">
    <property type="entry name" value="NAD(P)-binding Rossmann-fold domains"/>
    <property type="match status" value="1"/>
</dbReference>
<evidence type="ECO:0000313" key="5">
    <source>
        <dbReference type="Proteomes" id="UP000285744"/>
    </source>
</evidence>
<name>A0A420F1X9_9ACTN</name>
<dbReference type="EMBL" id="RAQQ01000008">
    <property type="protein sequence ID" value="RKF27015.1"/>
    <property type="molecule type" value="Genomic_DNA"/>
</dbReference>
<dbReference type="Gene3D" id="3.40.50.720">
    <property type="entry name" value="NAD(P)-binding Rossmann-like Domain"/>
    <property type="match status" value="1"/>
</dbReference>
<dbReference type="CDD" id="cd05233">
    <property type="entry name" value="SDR_c"/>
    <property type="match status" value="1"/>
</dbReference>
<dbReference type="InterPro" id="IPR057326">
    <property type="entry name" value="KR_dom"/>
</dbReference>
<gene>
    <name evidence="4" type="ORF">D7I43_13855</name>
</gene>
<dbReference type="FunFam" id="3.40.50.720:FF:000084">
    <property type="entry name" value="Short-chain dehydrogenase reductase"/>
    <property type="match status" value="1"/>
</dbReference>
<evidence type="ECO:0000259" key="3">
    <source>
        <dbReference type="SMART" id="SM00822"/>
    </source>
</evidence>
<dbReference type="InterPro" id="IPR020904">
    <property type="entry name" value="Sc_DH/Rdtase_CS"/>
</dbReference>
<dbReference type="Pfam" id="PF13561">
    <property type="entry name" value="adh_short_C2"/>
    <property type="match status" value="1"/>
</dbReference>
<protein>
    <submittedName>
        <fullName evidence="4">SDR family oxidoreductase</fullName>
    </submittedName>
</protein>
<feature type="domain" description="Ketoreductase" evidence="3">
    <location>
        <begin position="12"/>
        <end position="189"/>
    </location>
</feature>
<dbReference type="RefSeq" id="WP_120328881.1">
    <property type="nucleotide sequence ID" value="NZ_CP109307.1"/>
</dbReference>
<dbReference type="PANTHER" id="PTHR42760">
    <property type="entry name" value="SHORT-CHAIN DEHYDROGENASES/REDUCTASES FAMILY MEMBER"/>
    <property type="match status" value="1"/>
</dbReference>
<keyword evidence="2" id="KW-0560">Oxidoreductase</keyword>
<dbReference type="InterPro" id="IPR036291">
    <property type="entry name" value="NAD(P)-bd_dom_sf"/>
</dbReference>
<accession>A0A420F1X9</accession>
<comment type="caution">
    <text evidence="4">The sequence shown here is derived from an EMBL/GenBank/DDBJ whole genome shotgun (WGS) entry which is preliminary data.</text>
</comment>